<accession>A0A4Q1SEZ9</accession>
<protein>
    <submittedName>
        <fullName evidence="2">Amidohydrolase</fullName>
    </submittedName>
</protein>
<sequence>MLVAVLLSRPLFAQVDMIALHGKIWTENPRQPEAEALAISGHRILAVGSDAEIQKLAGPNTKVIDLKGSRVVPGFNDAHVHFFWGGQGLASVQLTDARSREEFVARIAAFAKTQPPGAWIVDGNWDEQKWSPVELPRHDWIDAVTPHNPVWVQRTDGHQILANALAMKLAGVDKNTKDVVGGTIVRDANGNPTGIFKDAAKDLITRAIPPPTDAQVDAALLAAQKYALDNGVTSVQDMGFTGTEAADMEARVVRGYQRLMAEGKWKVRVAARFPLPEGARYRALGIMTNFGNDTLVIGSLKAFADGSLGSATAWFEQPFDDQPGNRGLPSEDLANPEKFYAELKAADQAGNHIATHAIGDHANKVILDLYERLEKEDGPADRRLRIEHAQTLRPEDIARFGQLHVIASVQPYHAIDDGRWAETRLGHERAKSTYAFRSLLDSGATLAFGTDWFVAPINPMLTIYAATTRRTLDGKHPDGWFPEQKLTVEQAVHAYTVGSAYAESQDDIKGSLEPGKLADFDVLSDDIFHIDPAQIENVKVLTTVLGGEIVRP</sequence>
<feature type="domain" description="Amidohydrolase 3" evidence="1">
    <location>
        <begin position="62"/>
        <end position="550"/>
    </location>
</feature>
<keyword evidence="2" id="KW-0378">Hydrolase</keyword>
<dbReference type="InterPro" id="IPR013108">
    <property type="entry name" value="Amidohydro_3"/>
</dbReference>
<dbReference type="Gene3D" id="3.10.310.70">
    <property type="match status" value="1"/>
</dbReference>
<dbReference type="OrthoDB" id="9767366at2"/>
<reference evidence="2 3" key="1">
    <citation type="journal article" date="2016" name="Int. J. Syst. Evol. Microbiol.">
        <title>Acidipila dinghuensis sp. nov., an acidobacterium isolated from forest soil.</title>
        <authorList>
            <person name="Jiang Y.W."/>
            <person name="Wang J."/>
            <person name="Chen M.H."/>
            <person name="Lv Y.Y."/>
            <person name="Qiu L.H."/>
        </authorList>
    </citation>
    <scope>NUCLEOTIDE SEQUENCE [LARGE SCALE GENOMIC DNA]</scope>
    <source>
        <strain evidence="2 3">DHOF10</strain>
    </source>
</reference>
<dbReference type="Proteomes" id="UP000290253">
    <property type="component" value="Unassembled WGS sequence"/>
</dbReference>
<evidence type="ECO:0000259" key="1">
    <source>
        <dbReference type="Pfam" id="PF07969"/>
    </source>
</evidence>
<evidence type="ECO:0000313" key="2">
    <source>
        <dbReference type="EMBL" id="RXS95697.1"/>
    </source>
</evidence>
<dbReference type="Gene3D" id="2.30.40.10">
    <property type="entry name" value="Urease, subunit C, domain 1"/>
    <property type="match status" value="1"/>
</dbReference>
<dbReference type="InterPro" id="IPR032466">
    <property type="entry name" value="Metal_Hydrolase"/>
</dbReference>
<dbReference type="PANTHER" id="PTHR22642">
    <property type="entry name" value="IMIDAZOLONEPROPIONASE"/>
    <property type="match status" value="1"/>
</dbReference>
<organism evidence="2 3">
    <name type="scientific">Silvibacterium dinghuense</name>
    <dbReference type="NCBI Taxonomy" id="1560006"/>
    <lineage>
        <taxon>Bacteria</taxon>
        <taxon>Pseudomonadati</taxon>
        <taxon>Acidobacteriota</taxon>
        <taxon>Terriglobia</taxon>
        <taxon>Terriglobales</taxon>
        <taxon>Acidobacteriaceae</taxon>
        <taxon>Silvibacterium</taxon>
    </lineage>
</organism>
<dbReference type="SUPFAM" id="SSF51338">
    <property type="entry name" value="Composite domain of metallo-dependent hydrolases"/>
    <property type="match status" value="1"/>
</dbReference>
<keyword evidence="3" id="KW-1185">Reference proteome</keyword>
<proteinExistence type="predicted"/>
<gene>
    <name evidence="2" type="ORF">ESZ00_09630</name>
</gene>
<dbReference type="EMBL" id="SDMK01000002">
    <property type="protein sequence ID" value="RXS95697.1"/>
    <property type="molecule type" value="Genomic_DNA"/>
</dbReference>
<dbReference type="InterPro" id="IPR011059">
    <property type="entry name" value="Metal-dep_hydrolase_composite"/>
</dbReference>
<dbReference type="SUPFAM" id="SSF51556">
    <property type="entry name" value="Metallo-dependent hydrolases"/>
    <property type="match status" value="1"/>
</dbReference>
<dbReference type="GO" id="GO:0016810">
    <property type="term" value="F:hydrolase activity, acting on carbon-nitrogen (but not peptide) bonds"/>
    <property type="evidence" value="ECO:0007669"/>
    <property type="project" value="InterPro"/>
</dbReference>
<dbReference type="PANTHER" id="PTHR22642:SF2">
    <property type="entry name" value="PROTEIN LONG AFTER FAR-RED 3"/>
    <property type="match status" value="1"/>
</dbReference>
<evidence type="ECO:0000313" key="3">
    <source>
        <dbReference type="Proteomes" id="UP000290253"/>
    </source>
</evidence>
<dbReference type="Pfam" id="PF07969">
    <property type="entry name" value="Amidohydro_3"/>
    <property type="match status" value="1"/>
</dbReference>
<dbReference type="Gene3D" id="3.20.20.140">
    <property type="entry name" value="Metal-dependent hydrolases"/>
    <property type="match status" value="1"/>
</dbReference>
<dbReference type="CDD" id="cd01300">
    <property type="entry name" value="YtcJ_like"/>
    <property type="match status" value="1"/>
</dbReference>
<dbReference type="AlphaFoldDB" id="A0A4Q1SEZ9"/>
<dbReference type="InterPro" id="IPR033932">
    <property type="entry name" value="YtcJ-like"/>
</dbReference>
<comment type="caution">
    <text evidence="2">The sequence shown here is derived from an EMBL/GenBank/DDBJ whole genome shotgun (WGS) entry which is preliminary data.</text>
</comment>
<name>A0A4Q1SEZ9_9BACT</name>